<accession>A0AAW1DG14</accession>
<dbReference type="Proteomes" id="UP001461498">
    <property type="component" value="Unassembled WGS sequence"/>
</dbReference>
<comment type="caution">
    <text evidence="1">The sequence shown here is derived from an EMBL/GenBank/DDBJ whole genome shotgun (WGS) entry which is preliminary data.</text>
</comment>
<name>A0AAW1DG14_9HEMI</name>
<reference evidence="1 2" key="1">
    <citation type="submission" date="2022-12" db="EMBL/GenBank/DDBJ databases">
        <title>Chromosome-level genome assembly of true bugs.</title>
        <authorList>
            <person name="Ma L."/>
            <person name="Li H."/>
        </authorList>
    </citation>
    <scope>NUCLEOTIDE SEQUENCE [LARGE SCALE GENOMIC DNA]</scope>
    <source>
        <strain evidence="1">Lab_2022b</strain>
    </source>
</reference>
<sequence>MEKVVNEAKNLIYKMHEHVCKTELGDKINQCQKQNTLDIEIYKKELQEINLKIKYINQFKKVMNSETEVAAKLKWEEIADKLEPDMNEEIKHMKNELNHLQCSLKLKNFSIMNMSEQNEIVEHLNDMSNNMERIESHLSNFTDSDNNASLLFQIANKLNELDDIIQRCELEKEELDNYVLSIISLKIRLQKSSNPYIPPTFKSLM</sequence>
<organism evidence="1 2">
    <name type="scientific">Rhynocoris fuscipes</name>
    <dbReference type="NCBI Taxonomy" id="488301"/>
    <lineage>
        <taxon>Eukaryota</taxon>
        <taxon>Metazoa</taxon>
        <taxon>Ecdysozoa</taxon>
        <taxon>Arthropoda</taxon>
        <taxon>Hexapoda</taxon>
        <taxon>Insecta</taxon>
        <taxon>Pterygota</taxon>
        <taxon>Neoptera</taxon>
        <taxon>Paraneoptera</taxon>
        <taxon>Hemiptera</taxon>
        <taxon>Heteroptera</taxon>
        <taxon>Panheteroptera</taxon>
        <taxon>Cimicomorpha</taxon>
        <taxon>Reduviidae</taxon>
        <taxon>Harpactorinae</taxon>
        <taxon>Harpactorini</taxon>
        <taxon>Rhynocoris</taxon>
    </lineage>
</organism>
<protein>
    <submittedName>
        <fullName evidence="1">Uncharacterized protein</fullName>
    </submittedName>
</protein>
<proteinExistence type="predicted"/>
<evidence type="ECO:0000313" key="1">
    <source>
        <dbReference type="EMBL" id="KAK9509009.1"/>
    </source>
</evidence>
<gene>
    <name evidence="1" type="ORF">O3M35_006425</name>
</gene>
<keyword evidence="2" id="KW-1185">Reference proteome</keyword>
<dbReference type="AlphaFoldDB" id="A0AAW1DG14"/>
<evidence type="ECO:0000313" key="2">
    <source>
        <dbReference type="Proteomes" id="UP001461498"/>
    </source>
</evidence>
<dbReference type="EMBL" id="JAPXFL010000003">
    <property type="protein sequence ID" value="KAK9509009.1"/>
    <property type="molecule type" value="Genomic_DNA"/>
</dbReference>